<evidence type="ECO:0000313" key="1">
    <source>
        <dbReference type="EMBL" id="TKS03064.1"/>
    </source>
</evidence>
<protein>
    <submittedName>
        <fullName evidence="1">Uncharacterized protein</fullName>
    </submittedName>
</protein>
<gene>
    <name evidence="1" type="ORF">D5086_0000158550</name>
</gene>
<dbReference type="EMBL" id="RCHU01000507">
    <property type="protein sequence ID" value="TKS03064.1"/>
    <property type="molecule type" value="Genomic_DNA"/>
</dbReference>
<name>A0A4U5PZG6_POPAL</name>
<organism evidence="1">
    <name type="scientific">Populus alba</name>
    <name type="common">White poplar</name>
    <dbReference type="NCBI Taxonomy" id="43335"/>
    <lineage>
        <taxon>Eukaryota</taxon>
        <taxon>Viridiplantae</taxon>
        <taxon>Streptophyta</taxon>
        <taxon>Embryophyta</taxon>
        <taxon>Tracheophyta</taxon>
        <taxon>Spermatophyta</taxon>
        <taxon>Magnoliopsida</taxon>
        <taxon>eudicotyledons</taxon>
        <taxon>Gunneridae</taxon>
        <taxon>Pentapetalae</taxon>
        <taxon>rosids</taxon>
        <taxon>fabids</taxon>
        <taxon>Malpighiales</taxon>
        <taxon>Salicaceae</taxon>
        <taxon>Saliceae</taxon>
        <taxon>Populus</taxon>
    </lineage>
</organism>
<proteinExistence type="predicted"/>
<dbReference type="AlphaFoldDB" id="A0A4U5PZG6"/>
<accession>A0A4U5PZG6</accession>
<comment type="caution">
    <text evidence="1">The sequence shown here is derived from an EMBL/GenBank/DDBJ whole genome shotgun (WGS) entry which is preliminary data.</text>
</comment>
<reference evidence="1" key="1">
    <citation type="submission" date="2018-10" db="EMBL/GenBank/DDBJ databases">
        <title>Population genomic analysis revealed the cold adaptation of white poplar.</title>
        <authorList>
            <person name="Liu Y.-J."/>
        </authorList>
    </citation>
    <scope>NUCLEOTIDE SEQUENCE [LARGE SCALE GENOMIC DNA]</scope>
    <source>
        <strain evidence="1">PAL-ZL1</strain>
    </source>
</reference>
<sequence length="128" mass="14063">MPRESSNFLLPHEFPSPVVPNPRGWCAAAAVIKEWRSQKECCVSETSFRRGRSGNNQKWFGCSNEQKSLCTPNPLSHTFSPFTIFTEVLTGDDSSPLNTTTNITSNAIVTGTHHLASILAMPGIEELV</sequence>